<reference evidence="1" key="1">
    <citation type="journal article" date="2015" name="Nature">
        <title>Complex archaea that bridge the gap between prokaryotes and eukaryotes.</title>
        <authorList>
            <person name="Spang A."/>
            <person name="Saw J.H."/>
            <person name="Jorgensen S.L."/>
            <person name="Zaremba-Niedzwiedzka K."/>
            <person name="Martijn J."/>
            <person name="Lind A.E."/>
            <person name="van Eijk R."/>
            <person name="Schleper C."/>
            <person name="Guy L."/>
            <person name="Ettema T.J."/>
        </authorList>
    </citation>
    <scope>NUCLEOTIDE SEQUENCE</scope>
</reference>
<sequence length="82" mass="9360">MTQKLGLSIALTASRRANMMPCLAEMFAFEQACGIGQPGSTFYHYCLTDQQMQHCNQYRLILKTTESRLCLSQMGRDLVRNH</sequence>
<proteinExistence type="predicted"/>
<evidence type="ECO:0000313" key="1">
    <source>
        <dbReference type="EMBL" id="KKN38268.1"/>
    </source>
</evidence>
<dbReference type="AlphaFoldDB" id="A0A0F9T9X4"/>
<comment type="caution">
    <text evidence="1">The sequence shown here is derived from an EMBL/GenBank/DDBJ whole genome shotgun (WGS) entry which is preliminary data.</text>
</comment>
<gene>
    <name evidence="1" type="ORF">LCGC14_0755070</name>
</gene>
<organism evidence="1">
    <name type="scientific">marine sediment metagenome</name>
    <dbReference type="NCBI Taxonomy" id="412755"/>
    <lineage>
        <taxon>unclassified sequences</taxon>
        <taxon>metagenomes</taxon>
        <taxon>ecological metagenomes</taxon>
    </lineage>
</organism>
<protein>
    <submittedName>
        <fullName evidence="1">Uncharacterized protein</fullName>
    </submittedName>
</protein>
<dbReference type="EMBL" id="LAZR01001841">
    <property type="protein sequence ID" value="KKN38268.1"/>
    <property type="molecule type" value="Genomic_DNA"/>
</dbReference>
<name>A0A0F9T9X4_9ZZZZ</name>
<accession>A0A0F9T9X4</accession>